<evidence type="ECO:0000313" key="1">
    <source>
        <dbReference type="EMBL" id="KAG3225895.1"/>
    </source>
</evidence>
<sequence>MTITQHIVSDIEKQHSTSGIPKTVPRFLRAVAARLSSYVLEKVKKECERYCNFLAAATCDKSSTRFGFESVLFEPCIQVPRCRLDLLIHERWTTFAALKIKEDLATAADTLWPIVRMSQLRLLDDDDEEKTTAKSDALKQVAYIRLRLQERANLVVLSLAEQYTYAKAMLEPLLEHLSNLSTSDFYQELV</sequence>
<name>A0A8T1IKQ2_9STRA</name>
<evidence type="ECO:0000313" key="2">
    <source>
        <dbReference type="Proteomes" id="UP000760860"/>
    </source>
</evidence>
<reference evidence="1" key="1">
    <citation type="submission" date="2018-05" db="EMBL/GenBank/DDBJ databases">
        <title>Effector identification in a new, highly contiguous assembly of the strawberry crown rot pathogen Phytophthora cactorum.</title>
        <authorList>
            <person name="Armitage A.D."/>
            <person name="Nellist C.F."/>
            <person name="Bates H."/>
            <person name="Vickerstaff R.J."/>
            <person name="Harrison R.J."/>
        </authorList>
    </citation>
    <scope>NUCLEOTIDE SEQUENCE</scope>
    <source>
        <strain evidence="1">P421</strain>
    </source>
</reference>
<dbReference type="EMBL" id="RCMV01000072">
    <property type="protein sequence ID" value="KAG3225895.1"/>
    <property type="molecule type" value="Genomic_DNA"/>
</dbReference>
<dbReference type="Proteomes" id="UP000760860">
    <property type="component" value="Unassembled WGS sequence"/>
</dbReference>
<proteinExistence type="predicted"/>
<dbReference type="AlphaFoldDB" id="A0A8T1IKQ2"/>
<comment type="caution">
    <text evidence="1">The sequence shown here is derived from an EMBL/GenBank/DDBJ whole genome shotgun (WGS) entry which is preliminary data.</text>
</comment>
<gene>
    <name evidence="1" type="ORF">PC129_g3538</name>
</gene>
<protein>
    <submittedName>
        <fullName evidence="1">Uncharacterized protein</fullName>
    </submittedName>
</protein>
<organism evidence="1 2">
    <name type="scientific">Phytophthora cactorum</name>
    <dbReference type="NCBI Taxonomy" id="29920"/>
    <lineage>
        <taxon>Eukaryota</taxon>
        <taxon>Sar</taxon>
        <taxon>Stramenopiles</taxon>
        <taxon>Oomycota</taxon>
        <taxon>Peronosporomycetes</taxon>
        <taxon>Peronosporales</taxon>
        <taxon>Peronosporaceae</taxon>
        <taxon>Phytophthora</taxon>
    </lineage>
</organism>
<dbReference type="VEuPathDB" id="FungiDB:PC110_g6165"/>
<accession>A0A8T1IKQ2</accession>